<dbReference type="RefSeq" id="XP_001709278.1">
    <property type="nucleotide sequence ID" value="XM_001709226.1"/>
</dbReference>
<dbReference type="PANTHER" id="PTHR23275">
    <property type="entry name" value="CABRIOLET.-RELATED"/>
    <property type="match status" value="1"/>
</dbReference>
<dbReference type="EMBL" id="AACB03000001">
    <property type="protein sequence ID" value="KAE8305131.1"/>
    <property type="molecule type" value="Genomic_DNA"/>
</dbReference>
<dbReference type="Pfam" id="PF03302">
    <property type="entry name" value="VSP"/>
    <property type="match status" value="9"/>
</dbReference>
<accession>A8B5Q2</accession>
<dbReference type="InterPro" id="IPR009030">
    <property type="entry name" value="Growth_fac_rcpt_cys_sf"/>
</dbReference>
<dbReference type="SMART" id="SM00261">
    <property type="entry name" value="FU"/>
    <property type="match status" value="15"/>
</dbReference>
<dbReference type="FunFam" id="2.10.220.10:FF:000074">
    <property type="entry name" value="High cysteine membrane protein TMK-like"/>
    <property type="match status" value="1"/>
</dbReference>
<comment type="caution">
    <text evidence="1">The sequence shown here is derived from an EMBL/GenBank/DDBJ whole genome shotgun (WGS) entry which is preliminary data.</text>
</comment>
<dbReference type="GeneID" id="5702200"/>
<dbReference type="SMART" id="SM00181">
    <property type="entry name" value="EGF"/>
    <property type="match status" value="19"/>
</dbReference>
<organism evidence="1 2">
    <name type="scientific">Giardia intestinalis (strain ATCC 50803 / WB clone C6)</name>
    <name type="common">Giardia lamblia</name>
    <dbReference type="NCBI Taxonomy" id="184922"/>
    <lineage>
        <taxon>Eukaryota</taxon>
        <taxon>Metamonada</taxon>
        <taxon>Diplomonadida</taxon>
        <taxon>Hexamitidae</taxon>
        <taxon>Giardiinae</taxon>
        <taxon>Giardia</taxon>
    </lineage>
</organism>
<sequence length="2529" mass="265709">MLAIIFGLALSCTHGNRPGECAIGKCTILEGRYCSECATPGEVPINGLCIPYDDPRAVASGCASEAGKPLKNSAKTCSSCVEKNYFIHEGGCYNILYSPGNLICVDLARNLCKICSLGYYLDTQATPQTCKTCHAHCSSCSGSSENQCLSCPPDRFLDGSLCKRCSDKPYGIENCRSCTMSTSDSLKCLSCQAQYYLAGNQCLTCPSNCLMCTGATPNECLLCIDNYSYDSQTRTCILTCDKSKIAKSGKCAEDGCTAFENKLCAHCSLGTEVPINGVCTSNDQNICLHISISLGMCDNCGKGYILFQGGCYRVDTELGLKACAYTTDIRGATFCAKCGTPGFVPINGVCVPYNNPLVVTSGCRDSAGGLPTPVSIKCTSCGKNYFIYQGGCYSPESAPGNVICNEVDNAGKCKACVDNYFRNRGDCIPCHSNCASCLGPNANDCTSCAPEIFFQVFSMGKGMCKYCNDVLLQYDNAGIAHCAKCLPLPRGQRAQCTVCERGYLLTENHCEISCWTNGLAPGSCKSDHCNIFSSALCSCCANDNECPINGQCTSALMGAKVVSGRCTECPPRYFPYKGGCYEKGTPIGLSICKDVDDTATCSVCASGYTHVGSECRPCNIKYCVNCDGGVDVCNSCAYSYQLQKNEGKDSCVKACTEELTPGGCIYGGCVVRDKTFCERCSIEREVPIDGVCRPLREDAPECAVMEGGRCRRCSKGYLLYYGGCYNTIKPVIPICEKEHTLTGYGFTYCKKCTLETEYPINGSCTTETYGNTCKEGVCTGCGAGYFLHRTVCFTPEFYPQICTKARAGVCEVCGPTYYLNPVRSSTIQSCIHCSDVGGIFGYTGIAFCRTCLAPLISGPGHCTSCLDRYLLVNGVCEESCPLPTDSLQPRSGQCAVDFCNVLGATFCSKCALNTDALIDGKCTSVDKENICKKSGVPNGTCTGCAGLFFYYKNGCYNPKTYPGNAICGEYAVMDGVTYCFRCSILSDLPVNGHCIPMSDSKLSPCVLARVPTGRCYYCVDNHFLLKGSCVSADLAPGTILCKSIGSDNGICDICKEGYYAPPDRSSISDSCVPCTENSDTLKGIPHCKSCKVSNGLLVCVACEQFYRPMNGGTECVQTCVEAEADPKEHRCRKDKCDVLGTFYCSQCAADAEGPVNGVCASVAAGVCIQYKQANGTCKYCTHRYIKYKGGCYEAGSFEAGDICDAQDVVTSGAGSFCAKCKQKDEVPVDGECKVSDDCTVKGDGICRSCKQGVKSFQITKDGSPATVACFTKCPDGMYESAEFCQMCDKSCKTCQDSATKCTGCADGFYLAAGKCVACSVLHCLTCDAANTCASCQDGYYASGNSCVACTPGCKKCDSTGCKVCKDRFALRNNICTEECPVGLLPTSCAAGYCNVNGTLACSRCALLSSVIIDGKCKANDDACIRTTPSSGTCAACKDTHLLYYGGCYAKGATAGTAICDSQHQATLGPYTICKQCKRDGEVPIDGSCVALANTRAIRSQCVAATPSPTSCTRCGPRFFLHAGGCYEIGRSPGTVVCAVAVDSAVAGVCTSCASGYYSTDLLDPTKESCILCNDTGATNGYTGVDGCTECYPSETPKRVICTRCKDKHIPSEDGSRCIQSCNDSRSESGNCKAGSCTAMGSLYCSRCALDDEWPINGACTGHDTDYVCEKGKGVCTGCLRGYMLYMGGCYDPAAIPGSGICRELLTVGRRTYCKQCNLAGEFPINGLCTKDVPDGVSCSSGLCVICPENYFFHEGGCYDITTTPGSGICEVLGTGRDAGTCRRCRPGYRHNKETLTCMSCAVSNCASCEIDVKYCTECIQPYTLTGVGAGAYCTKPCKRVGQDACSWGSCTVMDGSLCSQCASSDYVPIDGVCTLYPGEARSLAGPCVKDAKKGRCTACRGSYFLHQGGCYSAGEYPGTGICDERDAVVVDGQVVCGRCLIDGEVPLDGTCAEPKEGLICSKGVCSHCGDGMFLFEGACYTKERAPGTSICGDTTESTSGCTACKAGFSKTDKGCVRCSDPNCGACVDDPNTCTACRAGYYLQSTSCIACHPACKTCDGMGADKCKECAEGYFGTFTTPGLGACLACSDTSGRDSWVGVSGCRLCEAPKVAGPALCKDCLPGYKALSTGTEVTCHAVCPMTYYEAADSCIPCAIDNCATCTSTRCTSCVPEHIWNGEECVPKICPPQCLCREQSIACIGCNENAVEVRPTHSSASRCLLCNDAGAGGGWTGVDGCQRCRLADRVGPVVCLACESGRKALTLDGMLLCPRDCPTEGFWTSGSECIPCAPGCLRCTSATTCSACSQGYYSTQSSVSAPSDCRPCDDVTSQNGFTGIPHCAVCAADRARAGVTCHACAEGYGLSGGSCSPCTAAGCARCDGGVCTSCKRGWHLAGDRCLACPSPCAACSSAASCLACADRYFQATPLGGPRDCVPCDQTAPQGLRMAGIHGCGLCQAQAGSGAVLCLRCADGNLPLENYCGGSSVKRRLGPGAITGITLGVTVLVGGTIGLTFSLMASKHKSQASGLRPLTA</sequence>
<protein>
    <submittedName>
        <fullName evidence="1">High cysteine membrane protein TMK-like</fullName>
    </submittedName>
</protein>
<keyword evidence="2" id="KW-1185">Reference proteome</keyword>
<gene>
    <name evidence="1" type="ORF">GL50803_00113319</name>
</gene>
<dbReference type="VEuPathDB" id="GiardiaDB:GL50803_113319"/>
<dbReference type="KEGG" id="gla:GL50803_00113319"/>
<dbReference type="OMA" id="QGHCVFG"/>
<dbReference type="InterPro" id="IPR052798">
    <property type="entry name" value="Giardia_VSA"/>
</dbReference>
<dbReference type="Proteomes" id="UP000001548">
    <property type="component" value="Unassembled WGS sequence"/>
</dbReference>
<dbReference type="PANTHER" id="PTHR23275:SF100">
    <property type="entry name" value="EGF-LIKE DOMAIN-CONTAINING PROTEIN"/>
    <property type="match status" value="1"/>
</dbReference>
<dbReference type="HOGENOM" id="CLU_228265_0_0_1"/>
<evidence type="ECO:0000313" key="2">
    <source>
        <dbReference type="Proteomes" id="UP000001548"/>
    </source>
</evidence>
<reference evidence="1 2" key="1">
    <citation type="journal article" date="2007" name="Science">
        <title>Genomic minimalism in the early diverging intestinal parasite Giardia lamblia.</title>
        <authorList>
            <person name="Morrison H.G."/>
            <person name="McArthur A.G."/>
            <person name="Gillin F.D."/>
            <person name="Aley S.B."/>
            <person name="Adam R.D."/>
            <person name="Olsen G.J."/>
            <person name="Best A.A."/>
            <person name="Cande W.Z."/>
            <person name="Chen F."/>
            <person name="Cipriano M.J."/>
            <person name="Davids B.J."/>
            <person name="Dawson S.C."/>
            <person name="Elmendorf H.G."/>
            <person name="Hehl A.B."/>
            <person name="Holder M.E."/>
            <person name="Huse S.M."/>
            <person name="Kim U.U."/>
            <person name="Lasek-Nesselquist E."/>
            <person name="Manning G."/>
            <person name="Nigam A."/>
            <person name="Nixon J.E."/>
            <person name="Palm D."/>
            <person name="Passamaneck N.E."/>
            <person name="Prabhu A."/>
            <person name="Reich C.I."/>
            <person name="Reiner D.S."/>
            <person name="Samuelson J."/>
            <person name="Svard S.G."/>
            <person name="Sogin M.L."/>
        </authorList>
    </citation>
    <scope>NUCLEOTIDE SEQUENCE [LARGE SCALE GENOMIC DNA]</scope>
    <source>
        <strain evidence="1 2">WB C6</strain>
    </source>
</reference>
<dbReference type="SUPFAM" id="SSF57184">
    <property type="entry name" value="Growth factor receptor domain"/>
    <property type="match status" value="7"/>
</dbReference>
<dbReference type="Gene3D" id="2.10.220.10">
    <property type="entry name" value="Hormone Receptor, Insulin-like Growth Factor Receptor 1, Chain A, domain 2"/>
    <property type="match status" value="4"/>
</dbReference>
<dbReference type="InterPro" id="IPR000742">
    <property type="entry name" value="EGF"/>
</dbReference>
<name>A8B5Q2_GIAIC</name>
<evidence type="ECO:0000313" key="1">
    <source>
        <dbReference type="EMBL" id="KAE8305131.1"/>
    </source>
</evidence>
<dbReference type="CDD" id="cd00064">
    <property type="entry name" value="FU"/>
    <property type="match status" value="1"/>
</dbReference>
<proteinExistence type="predicted"/>
<dbReference type="InterPro" id="IPR005127">
    <property type="entry name" value="Giardia_VSP"/>
</dbReference>
<dbReference type="InterPro" id="IPR006212">
    <property type="entry name" value="Furin_repeat"/>
</dbReference>
<dbReference type="SMART" id="SM01411">
    <property type="entry name" value="Ephrin_rec_like"/>
    <property type="match status" value="8"/>
</dbReference>